<protein>
    <recommendedName>
        <fullName evidence="3">allene-oxide cyclase</fullName>
        <ecNumber evidence="3">5.3.99.6</ecNumber>
    </recommendedName>
</protein>
<evidence type="ECO:0000256" key="10">
    <source>
        <dbReference type="SAM" id="Phobius"/>
    </source>
</evidence>
<dbReference type="InterPro" id="IPR009410">
    <property type="entry name" value="Allene_ox_cyc"/>
</dbReference>
<dbReference type="GO" id="GO:0009507">
    <property type="term" value="C:chloroplast"/>
    <property type="evidence" value="ECO:0007669"/>
    <property type="project" value="UniProtKB-SubCell"/>
</dbReference>
<evidence type="ECO:0000256" key="6">
    <source>
        <dbReference type="ARBA" id="ARBA00022946"/>
    </source>
</evidence>
<dbReference type="EMBL" id="JAMYWD010000005">
    <property type="protein sequence ID" value="KAJ4971765.1"/>
    <property type="molecule type" value="Genomic_DNA"/>
</dbReference>
<sequence length="299" mass="33167">MTPQPIGSASHESPVHSPNVNLSPSTIKISSSGNLSPQNPSQDHQYARVSLKTYIIIKGIKKFLGEIQLGIIIREVRTEFGHQDQLDFNKYLVDQLSKVQELSVYEINERDRGSLAVLRLSQKLENSLGDLTPLQDKLIIFISGGVVEEDEKVNGQRRTTTQSPFESGKDALYPPIVLYSPVVLSCNGSLYTAYKEVGCFGTGRYTFPDCKVTLLKLSVSLADQVSYGKCFRVLHNPNVTLHFYSEAVDVINNTNGQMSLQQLHVLPLIIYVFPLLSSASSILYLAFLGHASEDLYLVT</sequence>
<dbReference type="GO" id="GO:0046423">
    <property type="term" value="F:allene-oxide cyclase activity"/>
    <property type="evidence" value="ECO:0007669"/>
    <property type="project" value="UniProtKB-EC"/>
</dbReference>
<dbReference type="OrthoDB" id="1046782at2759"/>
<evidence type="ECO:0000256" key="8">
    <source>
        <dbReference type="ARBA" id="ARBA00049891"/>
    </source>
</evidence>
<keyword evidence="10" id="KW-0812">Transmembrane</keyword>
<feature type="region of interest" description="Disordered" evidence="9">
    <location>
        <begin position="1"/>
        <end position="42"/>
    </location>
</feature>
<comment type="subcellular location">
    <subcellularLocation>
        <location evidence="1">Plastid</location>
        <location evidence="1">Chloroplast</location>
    </subcellularLocation>
</comment>
<dbReference type="InterPro" id="IPR044859">
    <property type="entry name" value="Allene_oxi_cyc_Dirigent"/>
</dbReference>
<gene>
    <name evidence="11" type="ORF">NE237_004864</name>
</gene>
<keyword evidence="7" id="KW-0413">Isomerase</keyword>
<evidence type="ECO:0000313" key="11">
    <source>
        <dbReference type="EMBL" id="KAJ4971765.1"/>
    </source>
</evidence>
<dbReference type="PANTHER" id="PTHR31843">
    <property type="entry name" value="ALLENE OXIDE CYCLASE 4, CHLOROPLASTIC"/>
    <property type="match status" value="1"/>
</dbReference>
<keyword evidence="10" id="KW-0472">Membrane</keyword>
<comment type="catalytic activity">
    <reaction evidence="8">
        <text>(9Z,13S,15Z)-12,13-epoxyoctadeca-9,11,15-trienoate = (9S,13S,15Z)-12-oxophyto-10,15-dienoate</text>
        <dbReference type="Rhea" id="RHEA:22592"/>
        <dbReference type="ChEBI" id="CHEBI:36438"/>
        <dbReference type="ChEBI" id="CHEBI:57411"/>
        <dbReference type="EC" id="5.3.99.6"/>
    </reaction>
</comment>
<name>A0A9Q0KJS9_9MAGN</name>
<proteinExistence type="inferred from homology"/>
<organism evidence="11 12">
    <name type="scientific">Protea cynaroides</name>
    <dbReference type="NCBI Taxonomy" id="273540"/>
    <lineage>
        <taxon>Eukaryota</taxon>
        <taxon>Viridiplantae</taxon>
        <taxon>Streptophyta</taxon>
        <taxon>Embryophyta</taxon>
        <taxon>Tracheophyta</taxon>
        <taxon>Spermatophyta</taxon>
        <taxon>Magnoliopsida</taxon>
        <taxon>Proteales</taxon>
        <taxon>Proteaceae</taxon>
        <taxon>Protea</taxon>
    </lineage>
</organism>
<reference evidence="11" key="1">
    <citation type="journal article" date="2023" name="Plant J.">
        <title>The genome of the king protea, Protea cynaroides.</title>
        <authorList>
            <person name="Chang J."/>
            <person name="Duong T.A."/>
            <person name="Schoeman C."/>
            <person name="Ma X."/>
            <person name="Roodt D."/>
            <person name="Barker N."/>
            <person name="Li Z."/>
            <person name="Van de Peer Y."/>
            <person name="Mizrachi E."/>
        </authorList>
    </citation>
    <scope>NUCLEOTIDE SEQUENCE</scope>
    <source>
        <tissue evidence="11">Young leaves</tissue>
    </source>
</reference>
<accession>A0A9Q0KJS9</accession>
<dbReference type="Proteomes" id="UP001141806">
    <property type="component" value="Unassembled WGS sequence"/>
</dbReference>
<comment type="similarity">
    <text evidence="2">Belongs to the allene oxide cyclase family.</text>
</comment>
<evidence type="ECO:0000256" key="3">
    <source>
        <dbReference type="ARBA" id="ARBA00012209"/>
    </source>
</evidence>
<dbReference type="AlphaFoldDB" id="A0A9Q0KJS9"/>
<dbReference type="GO" id="GO:0009695">
    <property type="term" value="P:jasmonic acid biosynthetic process"/>
    <property type="evidence" value="ECO:0007669"/>
    <property type="project" value="InterPro"/>
</dbReference>
<dbReference type="Pfam" id="PF06351">
    <property type="entry name" value="Allene_ox_cyc"/>
    <property type="match status" value="1"/>
</dbReference>
<dbReference type="InterPro" id="IPR034871">
    <property type="entry name" value="Allene_oxi_cyc_sf"/>
</dbReference>
<keyword evidence="12" id="KW-1185">Reference proteome</keyword>
<dbReference type="EC" id="5.3.99.6" evidence="3"/>
<evidence type="ECO:0000256" key="9">
    <source>
        <dbReference type="SAM" id="MobiDB-lite"/>
    </source>
</evidence>
<dbReference type="SUPFAM" id="SSF141493">
    <property type="entry name" value="Allene oxide cyclase-like"/>
    <property type="match status" value="1"/>
</dbReference>
<keyword evidence="4" id="KW-0150">Chloroplast</keyword>
<evidence type="ECO:0000313" key="12">
    <source>
        <dbReference type="Proteomes" id="UP001141806"/>
    </source>
</evidence>
<evidence type="ECO:0000256" key="1">
    <source>
        <dbReference type="ARBA" id="ARBA00004229"/>
    </source>
</evidence>
<keyword evidence="6" id="KW-0809">Transit peptide</keyword>
<keyword evidence="10" id="KW-1133">Transmembrane helix</keyword>
<dbReference type="PANTHER" id="PTHR31843:SF11">
    <property type="entry name" value="ALLENE OXIDE CYCLASE 4, CHLOROPLASTIC"/>
    <property type="match status" value="1"/>
</dbReference>
<evidence type="ECO:0000256" key="5">
    <source>
        <dbReference type="ARBA" id="ARBA00022640"/>
    </source>
</evidence>
<feature type="transmembrane region" description="Helical" evidence="10">
    <location>
        <begin position="265"/>
        <end position="287"/>
    </location>
</feature>
<dbReference type="Gene3D" id="2.40.480.10">
    <property type="entry name" value="Allene oxide cyclase-like"/>
    <property type="match status" value="1"/>
</dbReference>
<keyword evidence="5" id="KW-0934">Plastid</keyword>
<comment type="caution">
    <text evidence="11">The sequence shown here is derived from an EMBL/GenBank/DDBJ whole genome shotgun (WGS) entry which is preliminary data.</text>
</comment>
<evidence type="ECO:0000256" key="4">
    <source>
        <dbReference type="ARBA" id="ARBA00022528"/>
    </source>
</evidence>
<evidence type="ECO:0000256" key="2">
    <source>
        <dbReference type="ARBA" id="ARBA00007982"/>
    </source>
</evidence>
<evidence type="ECO:0000256" key="7">
    <source>
        <dbReference type="ARBA" id="ARBA00023235"/>
    </source>
</evidence>